<comment type="caution">
    <text evidence="2">The sequence shown here is derived from an EMBL/GenBank/DDBJ whole genome shotgun (WGS) entry which is preliminary data.</text>
</comment>
<proteinExistence type="predicted"/>
<keyword evidence="1" id="KW-1133">Transmembrane helix</keyword>
<feature type="transmembrane region" description="Helical" evidence="1">
    <location>
        <begin position="157"/>
        <end position="175"/>
    </location>
</feature>
<feature type="transmembrane region" description="Helical" evidence="1">
    <location>
        <begin position="43"/>
        <end position="69"/>
    </location>
</feature>
<feature type="transmembrane region" description="Helical" evidence="1">
    <location>
        <begin position="89"/>
        <end position="115"/>
    </location>
</feature>
<dbReference type="Proteomes" id="UP001221142">
    <property type="component" value="Unassembled WGS sequence"/>
</dbReference>
<evidence type="ECO:0000256" key="1">
    <source>
        <dbReference type="SAM" id="Phobius"/>
    </source>
</evidence>
<keyword evidence="1" id="KW-0812">Transmembrane</keyword>
<reference evidence="2" key="1">
    <citation type="submission" date="2023-03" db="EMBL/GenBank/DDBJ databases">
        <title>Massive genome expansion in bonnet fungi (Mycena s.s.) driven by repeated elements and novel gene families across ecological guilds.</title>
        <authorList>
            <consortium name="Lawrence Berkeley National Laboratory"/>
            <person name="Harder C.B."/>
            <person name="Miyauchi S."/>
            <person name="Viragh M."/>
            <person name="Kuo A."/>
            <person name="Thoen E."/>
            <person name="Andreopoulos B."/>
            <person name="Lu D."/>
            <person name="Skrede I."/>
            <person name="Drula E."/>
            <person name="Henrissat B."/>
            <person name="Morin E."/>
            <person name="Kohler A."/>
            <person name="Barry K."/>
            <person name="LaButti K."/>
            <person name="Morin E."/>
            <person name="Salamov A."/>
            <person name="Lipzen A."/>
            <person name="Mereny Z."/>
            <person name="Hegedus B."/>
            <person name="Baldrian P."/>
            <person name="Stursova M."/>
            <person name="Weitz H."/>
            <person name="Taylor A."/>
            <person name="Grigoriev I.V."/>
            <person name="Nagy L.G."/>
            <person name="Martin F."/>
            <person name="Kauserud H."/>
        </authorList>
    </citation>
    <scope>NUCLEOTIDE SEQUENCE</scope>
    <source>
        <strain evidence="2">9284</strain>
    </source>
</reference>
<feature type="transmembrane region" description="Helical" evidence="1">
    <location>
        <begin position="12"/>
        <end position="31"/>
    </location>
</feature>
<feature type="transmembrane region" description="Helical" evidence="1">
    <location>
        <begin position="497"/>
        <end position="523"/>
    </location>
</feature>
<dbReference type="AlphaFoldDB" id="A0AAD7FI70"/>
<organism evidence="2 3">
    <name type="scientific">Roridomyces roridus</name>
    <dbReference type="NCBI Taxonomy" id="1738132"/>
    <lineage>
        <taxon>Eukaryota</taxon>
        <taxon>Fungi</taxon>
        <taxon>Dikarya</taxon>
        <taxon>Basidiomycota</taxon>
        <taxon>Agaricomycotina</taxon>
        <taxon>Agaricomycetes</taxon>
        <taxon>Agaricomycetidae</taxon>
        <taxon>Agaricales</taxon>
        <taxon>Marasmiineae</taxon>
        <taxon>Mycenaceae</taxon>
        <taxon>Roridomyces</taxon>
    </lineage>
</organism>
<name>A0AAD7FI70_9AGAR</name>
<evidence type="ECO:0000313" key="3">
    <source>
        <dbReference type="Proteomes" id="UP001221142"/>
    </source>
</evidence>
<gene>
    <name evidence="2" type="ORF">FB45DRAFT_1062555</name>
</gene>
<protein>
    <recommendedName>
        <fullName evidence="4">Transmembrane protein</fullName>
    </recommendedName>
</protein>
<evidence type="ECO:0000313" key="2">
    <source>
        <dbReference type="EMBL" id="KAJ7620195.1"/>
    </source>
</evidence>
<keyword evidence="1" id="KW-0472">Membrane</keyword>
<keyword evidence="3" id="KW-1185">Reference proteome</keyword>
<evidence type="ECO:0008006" key="4">
    <source>
        <dbReference type="Google" id="ProtNLM"/>
    </source>
</evidence>
<sequence>MALLLYRANNLLVSIIEGTWLSAYCAMELYIGLCRQGAGTIWFIVLTGAAVVLAVLLITLGVLVEVFAVHEYHFEGRALLTSAPLGRTLTIAHLAGSAVAVTVPLVVGLAAYVLAGRWVAASRVETLSASISSLWDGANYVHGRRGPGGKELARPPILYHSVTLVFYFLALAYGLSGIDTWLGAASTAVNYPLTTDIPPSVQFGRQVNQTLCSQTFPANLPYQCGLVKGSGGDPQEFAIFINTVQGLHPNSSIAITDDSTAIFVPTASQLDDSIGYRAMTVGVKSNCTSVTTQCIPPGVFQPDAGLFLNCTQEVRFNVMGEASPGCGYGAATDGPLDAEGNLLPCQTNLNSTDIRFGRSVSSSAYHANFSGSGGTVGDTGFVLHGSGAAVNVLVCDVHSLEVTYDYFNGTYSTVSSTPSDLEQAARVSDGLWAGAVSYVPNAVEGVGMYSGSYIDAFSNQLSLVALATTWYVMEPINVLSAQSTVVPIGARLPLAPFLLVLVIPFIYCVSVLAVTISAVIATLKSPYTAFARSRLMDPVTAIGCTRLFKHETAADRLTLEIFKGPDGTLRAIVRRPTFSVDDLEK</sequence>
<dbReference type="EMBL" id="JARKIF010000017">
    <property type="protein sequence ID" value="KAJ7620195.1"/>
    <property type="molecule type" value="Genomic_DNA"/>
</dbReference>
<accession>A0AAD7FI70</accession>